<dbReference type="SUPFAM" id="SSF48647">
    <property type="entry name" value="Fungal elicitin"/>
    <property type="match status" value="1"/>
</dbReference>
<dbReference type="Gene3D" id="1.10.239.10">
    <property type="entry name" value="Elicitin domain"/>
    <property type="match status" value="1"/>
</dbReference>
<dbReference type="InterPro" id="IPR002200">
    <property type="entry name" value="Elicitin"/>
</dbReference>
<evidence type="ECO:0000256" key="4">
    <source>
        <dbReference type="ARBA" id="ARBA00022978"/>
    </source>
</evidence>
<evidence type="ECO:0008006" key="10">
    <source>
        <dbReference type="Google" id="ProtNLM"/>
    </source>
</evidence>
<protein>
    <recommendedName>
        <fullName evidence="10">Elicitin-like protein</fullName>
    </recommendedName>
</protein>
<keyword evidence="7" id="KW-0732">Signal</keyword>
<dbReference type="GO" id="GO:0052040">
    <property type="term" value="P:symbiont-mediated perturbation of host programmed cell death"/>
    <property type="evidence" value="ECO:0007669"/>
    <property type="project" value="UniProtKB-KW"/>
</dbReference>
<dbReference type="Proteomes" id="UP000019132">
    <property type="component" value="Unassembled WGS sequence"/>
</dbReference>
<keyword evidence="4" id="KW-0928">Hypersensitive response elicitation</keyword>
<evidence type="ECO:0000313" key="9">
    <source>
        <dbReference type="Proteomes" id="UP000019132"/>
    </source>
</evidence>
<keyword evidence="3" id="KW-0964">Secreted</keyword>
<dbReference type="eggNOG" id="ENOG502T348">
    <property type="taxonomic scope" value="Eukaryota"/>
</dbReference>
<evidence type="ECO:0000256" key="5">
    <source>
        <dbReference type="ARBA" id="ARBA00023157"/>
    </source>
</evidence>
<dbReference type="InterPro" id="IPR036470">
    <property type="entry name" value="Elicitin_sf"/>
</dbReference>
<sequence>MIMAKLLIVSSALLSTATTMADTTTPCTIEQLTSYMTTPYTKTCMAQSDLDFTKLTGSPTNSQLTSFCQTDTCTQLVKEVLAKNPVDCLLPIGGLTFVSGLFEPIRSFCAVSSGSESTTSSSSMSGSGSKASALTSSSSSEASEPDVTTANAVDKEADESSGGDSNGSGAVVDSAKPANSTNSDIEGGVNVGDSSSSNKTSANEDQTADKPSPTPASTKSDAMTSLGQVSIWAILSISAALAVVA</sequence>
<accession>K3WVI6</accession>
<keyword evidence="5" id="KW-1015">Disulfide bond</keyword>
<dbReference type="VEuPathDB" id="FungiDB:PYU1_G008966"/>
<dbReference type="HOGENOM" id="CLU_1135448_0_0_1"/>
<dbReference type="EMBL" id="GL376599">
    <property type="status" value="NOT_ANNOTATED_CDS"/>
    <property type="molecule type" value="Genomic_DNA"/>
</dbReference>
<organism evidence="8 9">
    <name type="scientific">Globisporangium ultimum (strain ATCC 200006 / CBS 805.95 / DAOM BR144)</name>
    <name type="common">Pythium ultimum</name>
    <dbReference type="NCBI Taxonomy" id="431595"/>
    <lineage>
        <taxon>Eukaryota</taxon>
        <taxon>Sar</taxon>
        <taxon>Stramenopiles</taxon>
        <taxon>Oomycota</taxon>
        <taxon>Peronosporomycetes</taxon>
        <taxon>Pythiales</taxon>
        <taxon>Pythiaceae</taxon>
        <taxon>Globisporangium</taxon>
    </lineage>
</organism>
<reference evidence="8" key="3">
    <citation type="submission" date="2015-02" db="UniProtKB">
        <authorList>
            <consortium name="EnsemblProtists"/>
        </authorList>
    </citation>
    <scope>IDENTIFICATION</scope>
    <source>
        <strain evidence="8">DAOM BR144</strain>
    </source>
</reference>
<dbReference type="AlphaFoldDB" id="K3WVI6"/>
<keyword evidence="9" id="KW-1185">Reference proteome</keyword>
<proteinExistence type="inferred from homology"/>
<evidence type="ECO:0000256" key="6">
    <source>
        <dbReference type="SAM" id="MobiDB-lite"/>
    </source>
</evidence>
<name>K3WVI6_GLOUD</name>
<feature type="chain" id="PRO_5003868147" description="Elicitin-like protein" evidence="7">
    <location>
        <begin position="22"/>
        <end position="245"/>
    </location>
</feature>
<comment type="subcellular location">
    <subcellularLocation>
        <location evidence="1">Secreted</location>
    </subcellularLocation>
</comment>
<reference evidence="9" key="2">
    <citation type="submission" date="2010-04" db="EMBL/GenBank/DDBJ databases">
        <authorList>
            <person name="Buell R."/>
            <person name="Hamilton J."/>
            <person name="Hostetler J."/>
        </authorList>
    </citation>
    <scope>NUCLEOTIDE SEQUENCE [LARGE SCALE GENOMIC DNA]</scope>
    <source>
        <strain evidence="9">DAOM:BR144</strain>
    </source>
</reference>
<dbReference type="EnsemblProtists" id="PYU1_T008984">
    <property type="protein sequence ID" value="PYU1_T008984"/>
    <property type="gene ID" value="PYU1_G008966"/>
</dbReference>
<feature type="compositionally biased region" description="Low complexity" evidence="6">
    <location>
        <begin position="116"/>
        <end position="142"/>
    </location>
</feature>
<dbReference type="Pfam" id="PF00964">
    <property type="entry name" value="Elicitin"/>
    <property type="match status" value="1"/>
</dbReference>
<evidence type="ECO:0000256" key="2">
    <source>
        <dbReference type="ARBA" id="ARBA00009544"/>
    </source>
</evidence>
<evidence type="ECO:0000313" key="8">
    <source>
        <dbReference type="EnsemblProtists" id="PYU1_T008984"/>
    </source>
</evidence>
<comment type="similarity">
    <text evidence="2">Belongs to the elicitin family.</text>
</comment>
<feature type="region of interest" description="Disordered" evidence="6">
    <location>
        <begin position="116"/>
        <end position="222"/>
    </location>
</feature>
<evidence type="ECO:0000256" key="1">
    <source>
        <dbReference type="ARBA" id="ARBA00004613"/>
    </source>
</evidence>
<dbReference type="GO" id="GO:0005576">
    <property type="term" value="C:extracellular region"/>
    <property type="evidence" value="ECO:0007669"/>
    <property type="project" value="UniProtKB-SubCell"/>
</dbReference>
<feature type="compositionally biased region" description="Low complexity" evidence="6">
    <location>
        <begin position="162"/>
        <end position="174"/>
    </location>
</feature>
<dbReference type="InParanoid" id="K3WVI6"/>
<feature type="signal peptide" evidence="7">
    <location>
        <begin position="1"/>
        <end position="21"/>
    </location>
</feature>
<reference evidence="9" key="1">
    <citation type="journal article" date="2010" name="Genome Biol.">
        <title>Genome sequence of the necrotrophic plant pathogen Pythium ultimum reveals original pathogenicity mechanisms and effector repertoire.</title>
        <authorList>
            <person name="Levesque C.A."/>
            <person name="Brouwer H."/>
            <person name="Cano L."/>
            <person name="Hamilton J.P."/>
            <person name="Holt C."/>
            <person name="Huitema E."/>
            <person name="Raffaele S."/>
            <person name="Robideau G.P."/>
            <person name="Thines M."/>
            <person name="Win J."/>
            <person name="Zerillo M.M."/>
            <person name="Beakes G.W."/>
            <person name="Boore J.L."/>
            <person name="Busam D."/>
            <person name="Dumas B."/>
            <person name="Ferriera S."/>
            <person name="Fuerstenberg S.I."/>
            <person name="Gachon C.M."/>
            <person name="Gaulin E."/>
            <person name="Govers F."/>
            <person name="Grenville-Briggs L."/>
            <person name="Horner N."/>
            <person name="Hostetler J."/>
            <person name="Jiang R.H."/>
            <person name="Johnson J."/>
            <person name="Krajaejun T."/>
            <person name="Lin H."/>
            <person name="Meijer H.J."/>
            <person name="Moore B."/>
            <person name="Morris P."/>
            <person name="Phuntmart V."/>
            <person name="Puiu D."/>
            <person name="Shetty J."/>
            <person name="Stajich J.E."/>
            <person name="Tripathy S."/>
            <person name="Wawra S."/>
            <person name="van West P."/>
            <person name="Whitty B.R."/>
            <person name="Coutinho P.M."/>
            <person name="Henrissat B."/>
            <person name="Martin F."/>
            <person name="Thomas P.D."/>
            <person name="Tyler B.M."/>
            <person name="De Vries R.P."/>
            <person name="Kamoun S."/>
            <person name="Yandell M."/>
            <person name="Tisserat N."/>
            <person name="Buell C.R."/>
        </authorList>
    </citation>
    <scope>NUCLEOTIDE SEQUENCE</scope>
    <source>
        <strain evidence="9">DAOM:BR144</strain>
    </source>
</reference>
<dbReference type="SMART" id="SM01187">
    <property type="entry name" value="Elicitin"/>
    <property type="match status" value="1"/>
</dbReference>
<evidence type="ECO:0000256" key="7">
    <source>
        <dbReference type="SAM" id="SignalP"/>
    </source>
</evidence>
<evidence type="ECO:0000256" key="3">
    <source>
        <dbReference type="ARBA" id="ARBA00022525"/>
    </source>
</evidence>